<dbReference type="EMBL" id="JACAZF010000011">
    <property type="protein sequence ID" value="KAF7292922.1"/>
    <property type="molecule type" value="Genomic_DNA"/>
</dbReference>
<dbReference type="RefSeq" id="XP_037215350.1">
    <property type="nucleotide sequence ID" value="XM_037368424.1"/>
</dbReference>
<evidence type="ECO:0000256" key="1">
    <source>
        <dbReference type="SAM" id="MobiDB-lite"/>
    </source>
</evidence>
<accession>A0A8H6VT17</accession>
<organism evidence="2 3">
    <name type="scientific">Mycena indigotica</name>
    <dbReference type="NCBI Taxonomy" id="2126181"/>
    <lineage>
        <taxon>Eukaryota</taxon>
        <taxon>Fungi</taxon>
        <taxon>Dikarya</taxon>
        <taxon>Basidiomycota</taxon>
        <taxon>Agaricomycotina</taxon>
        <taxon>Agaricomycetes</taxon>
        <taxon>Agaricomycetidae</taxon>
        <taxon>Agaricales</taxon>
        <taxon>Marasmiineae</taxon>
        <taxon>Mycenaceae</taxon>
        <taxon>Mycena</taxon>
    </lineage>
</organism>
<name>A0A8H6VT17_9AGAR</name>
<dbReference type="Proteomes" id="UP000636479">
    <property type="component" value="Unassembled WGS sequence"/>
</dbReference>
<keyword evidence="3" id="KW-1185">Reference proteome</keyword>
<evidence type="ECO:0000313" key="3">
    <source>
        <dbReference type="Proteomes" id="UP000636479"/>
    </source>
</evidence>
<sequence>MGTSGAQRPTTHFHTTTYAHTSYPTTTNVFDGMEITEARPSTTHPTIQPERPLSLLRSYIPQRFRHHKRGRLVFIREGYPSTSFFRSTTRPIPVIMVPSRRAPLVPAPSRLCVELRLDPYNAARSYRNPQLSASVLTQKSSANSSSGDSSSSLSSFISRFNATTMEPKPRGPRKPLAAAPLQQVDSALNTDNQRNTRLLGYVGSVYLGHSMAVQEFYPDASNLAQFEQFLRAAQNWLNARPSDFPTVSDAVYDVFFSSMQDYISRSVTQIWTGYRTYMQSHLAPRLIAEADVHELLRGYQALHNTSNGHVADDNEEEEENFEDVDEEDGEGEMTDAVHSGGTIHVNPQGQVLEGEPPSGLINEEAKEHRKKFVLRHRPEHGGFTGRHLIFAIKTLLKYRLLSPLIHVLHTIVNPAVRFETSRYKMIYYVILELLEETWNHPVHGLALRRLSAKLVKALGKRKQQ</sequence>
<reference evidence="2" key="1">
    <citation type="submission" date="2020-05" db="EMBL/GenBank/DDBJ databases">
        <title>Mycena genomes resolve the evolution of fungal bioluminescence.</title>
        <authorList>
            <person name="Tsai I.J."/>
        </authorList>
    </citation>
    <scope>NUCLEOTIDE SEQUENCE</scope>
    <source>
        <strain evidence="2">171206Taipei</strain>
    </source>
</reference>
<protein>
    <submittedName>
        <fullName evidence="2">Uncharacterized protein</fullName>
    </submittedName>
</protein>
<dbReference type="GeneID" id="59350940"/>
<feature type="compositionally biased region" description="Acidic residues" evidence="1">
    <location>
        <begin position="313"/>
        <end position="333"/>
    </location>
</feature>
<gene>
    <name evidence="2" type="ORF">MIND_01191300</name>
</gene>
<feature type="region of interest" description="Disordered" evidence="1">
    <location>
        <begin position="305"/>
        <end position="356"/>
    </location>
</feature>
<evidence type="ECO:0000313" key="2">
    <source>
        <dbReference type="EMBL" id="KAF7292922.1"/>
    </source>
</evidence>
<proteinExistence type="predicted"/>
<dbReference type="AlphaFoldDB" id="A0A8H6VT17"/>
<comment type="caution">
    <text evidence="2">The sequence shown here is derived from an EMBL/GenBank/DDBJ whole genome shotgun (WGS) entry which is preliminary data.</text>
</comment>